<organism evidence="1 2">
    <name type="scientific">candidate division WS6 bacterium OLB20</name>
    <dbReference type="NCBI Taxonomy" id="1617426"/>
    <lineage>
        <taxon>Bacteria</taxon>
        <taxon>Candidatus Dojkabacteria</taxon>
    </lineage>
</organism>
<sequence length="71" mass="7684">MTDLAPIMADRDRTTVVHDITELPEGEGWVRQERAADTLNVPALNSTLITAAGKTTQGQVFPAFRFVGNNG</sequence>
<evidence type="ECO:0000313" key="2">
    <source>
        <dbReference type="Proteomes" id="UP000070457"/>
    </source>
</evidence>
<name>A0A136M070_9BACT</name>
<proteinExistence type="predicted"/>
<protein>
    <submittedName>
        <fullName evidence="1">Uncharacterized protein</fullName>
    </submittedName>
</protein>
<dbReference type="AlphaFoldDB" id="A0A136M070"/>
<dbReference type="Proteomes" id="UP000070457">
    <property type="component" value="Unassembled WGS sequence"/>
</dbReference>
<gene>
    <name evidence="1" type="ORF">TR69_WS6001000161</name>
</gene>
<accession>A0A136M070</accession>
<evidence type="ECO:0000313" key="1">
    <source>
        <dbReference type="EMBL" id="KXK27287.1"/>
    </source>
</evidence>
<reference evidence="1 2" key="1">
    <citation type="submission" date="2015-02" db="EMBL/GenBank/DDBJ databases">
        <title>Improved understanding of the partial-nitritation anammox process through 23 genomes representing the majority of the microbial community.</title>
        <authorList>
            <person name="Speth D.R."/>
            <person name="In T Zandt M."/>
            <person name="Guerrero Cruz S."/>
            <person name="Jetten M.S."/>
            <person name="Dutilh B.E."/>
        </authorList>
    </citation>
    <scope>NUCLEOTIDE SEQUENCE [LARGE SCALE GENOMIC DNA]</scope>
    <source>
        <strain evidence="1">OLB20</strain>
    </source>
</reference>
<comment type="caution">
    <text evidence="1">The sequence shown here is derived from an EMBL/GenBank/DDBJ whole genome shotgun (WGS) entry which is preliminary data.</text>
</comment>
<dbReference type="EMBL" id="JYNZ01000002">
    <property type="protein sequence ID" value="KXK27287.1"/>
    <property type="molecule type" value="Genomic_DNA"/>
</dbReference>
<dbReference type="STRING" id="1617426.TR69_WS6001000161"/>